<accession>A0A1A6H2F2</accession>
<protein>
    <submittedName>
        <fullName evidence="1">Uncharacterized protein</fullName>
    </submittedName>
</protein>
<comment type="caution">
    <text evidence="1">The sequence shown here is derived from an EMBL/GenBank/DDBJ whole genome shotgun (WGS) entry which is preliminary data.</text>
</comment>
<keyword evidence="2" id="KW-1185">Reference proteome</keyword>
<dbReference type="Proteomes" id="UP000092124">
    <property type="component" value="Unassembled WGS sequence"/>
</dbReference>
<sequence>MWPPNQLALCPLKTCIIEQFNSLILHMAWLQIYTKNLT</sequence>
<gene>
    <name evidence="1" type="ORF">A6R68_13633</name>
</gene>
<proteinExistence type="predicted"/>
<reference evidence="1 2" key="1">
    <citation type="submission" date="2016-06" db="EMBL/GenBank/DDBJ databases">
        <title>The Draft Genome Sequence and Annotation of the Desert Woodrat Neotoma lepida.</title>
        <authorList>
            <person name="Campbell M."/>
            <person name="Oakeson K.F."/>
            <person name="Yandell M."/>
            <person name="Halpert J.R."/>
            <person name="Dearing D."/>
        </authorList>
    </citation>
    <scope>NUCLEOTIDE SEQUENCE [LARGE SCALE GENOMIC DNA]</scope>
    <source>
        <strain evidence="1">417</strain>
        <tissue evidence="1">Liver</tissue>
    </source>
</reference>
<dbReference type="AlphaFoldDB" id="A0A1A6H2F2"/>
<evidence type="ECO:0000313" key="1">
    <source>
        <dbReference type="EMBL" id="OBS71792.1"/>
    </source>
</evidence>
<evidence type="ECO:0000313" key="2">
    <source>
        <dbReference type="Proteomes" id="UP000092124"/>
    </source>
</evidence>
<name>A0A1A6H2F2_NEOLE</name>
<organism evidence="1 2">
    <name type="scientific">Neotoma lepida</name>
    <name type="common">Desert woodrat</name>
    <dbReference type="NCBI Taxonomy" id="56216"/>
    <lineage>
        <taxon>Eukaryota</taxon>
        <taxon>Metazoa</taxon>
        <taxon>Chordata</taxon>
        <taxon>Craniata</taxon>
        <taxon>Vertebrata</taxon>
        <taxon>Euteleostomi</taxon>
        <taxon>Mammalia</taxon>
        <taxon>Eutheria</taxon>
        <taxon>Euarchontoglires</taxon>
        <taxon>Glires</taxon>
        <taxon>Rodentia</taxon>
        <taxon>Myomorpha</taxon>
        <taxon>Muroidea</taxon>
        <taxon>Cricetidae</taxon>
        <taxon>Neotominae</taxon>
        <taxon>Neotoma</taxon>
    </lineage>
</organism>
<dbReference type="EMBL" id="LZPO01055484">
    <property type="protein sequence ID" value="OBS71792.1"/>
    <property type="molecule type" value="Genomic_DNA"/>
</dbReference>